<feature type="domain" description="C2H2-type" evidence="3">
    <location>
        <begin position="616"/>
        <end position="645"/>
    </location>
</feature>
<sequence>MSTNTSQNPSTLLATMHHVTSEIPREVLEFFSDLCIAACTRDDADCIHVQPPAAAKFADAILPFAWTAAIQLQVPAIHLLLNNSAHDHDFIILEAGSLIPIVDDASQLQSSGIISSVAIVRDKASIVLWSMSWLAMMTEYFQLEHQIRHHVEDCACSEIAPHINTAHSLFNAPTPPLSAFQPNPSSLLDFEGQQGSLAARSPFLGTLHPLQQLQDLSEDGGYLWEEWTTYGLTGSDSFPPSTSGKDAMPEHAYYPWGLMHGMEHTELTSPFLSSASSSSSPSSSTGYTPQTVSLADITSPPCELNPEEDCSTSDFGIASDDDDDDDDDDISVSHLLPPHLSEGTTTYASRHSSRPSSLHRAQQIKSLQLPTSQAPVVSESSFVSKRKSRHAQGTSTTGSTTCDTTRPTTRSSLSLTTPAARAVLPQSTDGPLRQRTRSSSPPISTRDLSHTRATAMLSLPSSSRVSSTTNCASIDTEDIEMSDDGSEPDDGSKVSDYEDDSDYDDDDDDDDDDDYAAGSSTRKRARAKAIQPRRQVNMKRRRTSVDAQRDEDTLGGAGDLGDEDAEGDDEEDQEDDAGPPRKRAKPSVRSPDPAPVKKQPPRKRKKASNTTKKSRFSCPLCGTTVGRESDLGRHQRESCRKGAKPPSGYVCPHEGCGNVLSRADALKRHVESVHGAEA</sequence>
<dbReference type="PANTHER" id="PTHR48209:SF2">
    <property type="entry name" value="FI24008P1"/>
    <property type="match status" value="1"/>
</dbReference>
<feature type="compositionally biased region" description="Low complexity" evidence="2">
    <location>
        <begin position="394"/>
        <end position="418"/>
    </location>
</feature>
<feature type="compositionally biased region" description="Polar residues" evidence="2">
    <location>
        <begin position="363"/>
        <end position="383"/>
    </location>
</feature>
<keyword evidence="1" id="KW-0862">Zinc</keyword>
<dbReference type="PROSITE" id="PS50157">
    <property type="entry name" value="ZINC_FINGER_C2H2_2"/>
    <property type="match status" value="2"/>
</dbReference>
<dbReference type="Proteomes" id="UP000186601">
    <property type="component" value="Unassembled WGS sequence"/>
</dbReference>
<dbReference type="PROSITE" id="PS00028">
    <property type="entry name" value="ZINC_FINGER_C2H2_1"/>
    <property type="match status" value="1"/>
</dbReference>
<comment type="caution">
    <text evidence="4">The sequence shown here is derived from an EMBL/GenBank/DDBJ whole genome shotgun (WGS) entry which is preliminary data.</text>
</comment>
<feature type="compositionally biased region" description="Basic residues" evidence="2">
    <location>
        <begin position="599"/>
        <end position="615"/>
    </location>
</feature>
<dbReference type="Gene3D" id="3.30.160.60">
    <property type="entry name" value="Classic Zinc Finger"/>
    <property type="match status" value="1"/>
</dbReference>
<feature type="compositionally biased region" description="Acidic residues" evidence="2">
    <location>
        <begin position="497"/>
        <end position="515"/>
    </location>
</feature>
<feature type="compositionally biased region" description="Acidic residues" evidence="2">
    <location>
        <begin position="475"/>
        <end position="489"/>
    </location>
</feature>
<feature type="compositionally biased region" description="Low complexity" evidence="2">
    <location>
        <begin position="458"/>
        <end position="467"/>
    </location>
</feature>
<feature type="compositionally biased region" description="Basic and acidic residues" evidence="2">
    <location>
        <begin position="543"/>
        <end position="552"/>
    </location>
</feature>
<protein>
    <recommendedName>
        <fullName evidence="3">C2H2-type domain-containing protein</fullName>
    </recommendedName>
</protein>
<dbReference type="SMART" id="SM00355">
    <property type="entry name" value="ZnF_C2H2"/>
    <property type="match status" value="2"/>
</dbReference>
<keyword evidence="5" id="KW-1185">Reference proteome</keyword>
<dbReference type="Pfam" id="PF25550">
    <property type="entry name" value="DUF7928"/>
    <property type="match status" value="1"/>
</dbReference>
<keyword evidence="1" id="KW-0863">Zinc-finger</keyword>
<feature type="compositionally biased region" description="Low complexity" evidence="2">
    <location>
        <begin position="437"/>
        <end position="446"/>
    </location>
</feature>
<accession>A0A2R6P0Y4</accession>
<feature type="region of interest" description="Disordered" evidence="2">
    <location>
        <begin position="270"/>
        <end position="650"/>
    </location>
</feature>
<gene>
    <name evidence="4" type="ORF">PHLCEN_2v6163</name>
</gene>
<feature type="compositionally biased region" description="Basic and acidic residues" evidence="2">
    <location>
        <begin position="627"/>
        <end position="640"/>
    </location>
</feature>
<evidence type="ECO:0000313" key="4">
    <source>
        <dbReference type="EMBL" id="PSR82093.1"/>
    </source>
</evidence>
<dbReference type="EMBL" id="MLYV02000600">
    <property type="protein sequence ID" value="PSR82093.1"/>
    <property type="molecule type" value="Genomic_DNA"/>
</dbReference>
<dbReference type="OrthoDB" id="2804529at2759"/>
<dbReference type="GO" id="GO:0008270">
    <property type="term" value="F:zinc ion binding"/>
    <property type="evidence" value="ECO:0007669"/>
    <property type="project" value="UniProtKB-KW"/>
</dbReference>
<dbReference type="PANTHER" id="PTHR48209">
    <property type="entry name" value="AGL056WP"/>
    <property type="match status" value="1"/>
</dbReference>
<feature type="compositionally biased region" description="Acidic residues" evidence="2">
    <location>
        <begin position="560"/>
        <end position="577"/>
    </location>
</feature>
<organism evidence="4 5">
    <name type="scientific">Hermanssonia centrifuga</name>
    <dbReference type="NCBI Taxonomy" id="98765"/>
    <lineage>
        <taxon>Eukaryota</taxon>
        <taxon>Fungi</taxon>
        <taxon>Dikarya</taxon>
        <taxon>Basidiomycota</taxon>
        <taxon>Agaricomycotina</taxon>
        <taxon>Agaricomycetes</taxon>
        <taxon>Polyporales</taxon>
        <taxon>Meruliaceae</taxon>
        <taxon>Hermanssonia</taxon>
    </lineage>
</organism>
<dbReference type="STRING" id="98765.A0A2R6P0Y4"/>
<proteinExistence type="predicted"/>
<dbReference type="InterPro" id="IPR057688">
    <property type="entry name" value="DUF7928"/>
</dbReference>
<dbReference type="AlphaFoldDB" id="A0A2R6P0Y4"/>
<feature type="domain" description="C2H2-type" evidence="3">
    <location>
        <begin position="649"/>
        <end position="678"/>
    </location>
</feature>
<evidence type="ECO:0000256" key="1">
    <source>
        <dbReference type="PROSITE-ProRule" id="PRU00042"/>
    </source>
</evidence>
<feature type="compositionally biased region" description="Acidic residues" evidence="2">
    <location>
        <begin position="319"/>
        <end position="330"/>
    </location>
</feature>
<name>A0A2R6P0Y4_9APHY</name>
<evidence type="ECO:0000259" key="3">
    <source>
        <dbReference type="PROSITE" id="PS50157"/>
    </source>
</evidence>
<feature type="compositionally biased region" description="Low complexity" evidence="2">
    <location>
        <begin position="273"/>
        <end position="284"/>
    </location>
</feature>
<evidence type="ECO:0000256" key="2">
    <source>
        <dbReference type="SAM" id="MobiDB-lite"/>
    </source>
</evidence>
<evidence type="ECO:0000313" key="5">
    <source>
        <dbReference type="Proteomes" id="UP000186601"/>
    </source>
</evidence>
<reference evidence="4 5" key="1">
    <citation type="submission" date="2018-02" db="EMBL/GenBank/DDBJ databases">
        <title>Genome sequence of the basidiomycete white-rot fungus Phlebia centrifuga.</title>
        <authorList>
            <person name="Granchi Z."/>
            <person name="Peng M."/>
            <person name="de Vries R.P."/>
            <person name="Hilden K."/>
            <person name="Makela M.R."/>
            <person name="Grigoriev I."/>
            <person name="Riley R."/>
        </authorList>
    </citation>
    <scope>NUCLEOTIDE SEQUENCE [LARGE SCALE GENOMIC DNA]</scope>
    <source>
        <strain evidence="4 5">FBCC195</strain>
    </source>
</reference>
<dbReference type="InterPro" id="IPR013087">
    <property type="entry name" value="Znf_C2H2_type"/>
</dbReference>
<keyword evidence="1" id="KW-0479">Metal-binding</keyword>